<evidence type="ECO:0000256" key="2">
    <source>
        <dbReference type="ARBA" id="ARBA00022645"/>
    </source>
</evidence>
<dbReference type="InterPro" id="IPR027461">
    <property type="entry name" value="Carboxypeptidase_A_C_sf"/>
</dbReference>
<evidence type="ECO:0000256" key="4">
    <source>
        <dbReference type="ARBA" id="ARBA00022801"/>
    </source>
</evidence>
<dbReference type="PANTHER" id="PTHR30237">
    <property type="entry name" value="MURAMOYLTETRAPEPTIDE CARBOXYPEPTIDASE"/>
    <property type="match status" value="1"/>
</dbReference>
<name>A0A2K8YSJ0_9BACT</name>
<feature type="domain" description="LD-carboxypeptidase C-terminal" evidence="8">
    <location>
        <begin position="211"/>
        <end position="328"/>
    </location>
</feature>
<sequence length="343" mass="37087">MSSRRSFLQATSLAPFLSLTSSLPAPLPTIKPDRLRAGDTIGLFCPAAPAYSREAVQIAQESLQALGFKTIVGPHAFDRYGYLAGRDADRASDLHALFNDRNVKAVMAIHGGWGSARMLPLLDYDLIQRNPKILIGYSDVTALLLGIYAKTGLVTFHGPVGSATFNGYTVDWFKRLLIEGEAVTMSNPTDKGDNLTQTQDRITTIHPGLARGRLAGGNLTVLSHIIGSPYLPDWKNTILFLEDTHEDIYRMDRMMTQLKLAGILNQLAGFVFGKCSDCGPSSGGYGSLTLDDILTEYIIPLNKPAYSGAMIGHIKDKFTVPLGIDAELDATAGTIRLLESAVG</sequence>
<dbReference type="GO" id="GO:0008236">
    <property type="term" value="F:serine-type peptidase activity"/>
    <property type="evidence" value="ECO:0007669"/>
    <property type="project" value="UniProtKB-KW"/>
</dbReference>
<evidence type="ECO:0000313" key="9">
    <source>
        <dbReference type="EMBL" id="AUD00602.1"/>
    </source>
</evidence>
<dbReference type="PIRSF" id="PIRSF028757">
    <property type="entry name" value="LD-carboxypeptidase"/>
    <property type="match status" value="1"/>
</dbReference>
<feature type="domain" description="LD-carboxypeptidase N-terminal" evidence="7">
    <location>
        <begin position="41"/>
        <end position="158"/>
    </location>
</feature>
<dbReference type="Proteomes" id="UP000232883">
    <property type="component" value="Chromosome"/>
</dbReference>
<comment type="similarity">
    <text evidence="1">Belongs to the peptidase S66 family.</text>
</comment>
<reference evidence="9 10" key="1">
    <citation type="submission" date="2017-11" db="EMBL/GenBank/DDBJ databases">
        <title>Taxonomic description and genome sequences of Spirosoma HA7 sp. nov., isolated from pollen microhabitat of Corylus avellana.</title>
        <authorList>
            <person name="Ambika Manirajan B."/>
            <person name="Suarez C."/>
            <person name="Ratering S."/>
            <person name="Geissler-Plaum R."/>
            <person name="Cardinale M."/>
            <person name="Sylvia S."/>
        </authorList>
    </citation>
    <scope>NUCLEOTIDE SEQUENCE [LARGE SCALE GENOMIC DNA]</scope>
    <source>
        <strain evidence="9 10">HA7</strain>
    </source>
</reference>
<feature type="active site" description="Charge relay system" evidence="6">
    <location>
        <position position="242"/>
    </location>
</feature>
<evidence type="ECO:0000256" key="3">
    <source>
        <dbReference type="ARBA" id="ARBA00022670"/>
    </source>
</evidence>
<feature type="active site" description="Nucleophile" evidence="6">
    <location>
        <position position="138"/>
    </location>
</feature>
<evidence type="ECO:0000256" key="1">
    <source>
        <dbReference type="ARBA" id="ARBA00010233"/>
    </source>
</evidence>
<dbReference type="Gene3D" id="3.50.30.60">
    <property type="entry name" value="LD-carboxypeptidase A C-terminal domain-like"/>
    <property type="match status" value="1"/>
</dbReference>
<dbReference type="GO" id="GO:0004180">
    <property type="term" value="F:carboxypeptidase activity"/>
    <property type="evidence" value="ECO:0007669"/>
    <property type="project" value="UniProtKB-KW"/>
</dbReference>
<evidence type="ECO:0000259" key="8">
    <source>
        <dbReference type="Pfam" id="PF17676"/>
    </source>
</evidence>
<dbReference type="InterPro" id="IPR027478">
    <property type="entry name" value="LdcA_N"/>
</dbReference>
<dbReference type="InterPro" id="IPR040449">
    <property type="entry name" value="Peptidase_S66_N"/>
</dbReference>
<dbReference type="RefSeq" id="WP_100986027.1">
    <property type="nucleotide sequence ID" value="NZ_CP025096.1"/>
</dbReference>
<keyword evidence="3" id="KW-0645">Protease</keyword>
<feature type="active site" description="Charge relay system" evidence="6">
    <location>
        <position position="313"/>
    </location>
</feature>
<dbReference type="CDD" id="cd07025">
    <property type="entry name" value="Peptidase_S66"/>
    <property type="match status" value="1"/>
</dbReference>
<dbReference type="OrthoDB" id="9807329at2"/>
<keyword evidence="4" id="KW-0378">Hydrolase</keyword>
<dbReference type="Pfam" id="PF02016">
    <property type="entry name" value="Peptidase_S66"/>
    <property type="match status" value="1"/>
</dbReference>
<dbReference type="Pfam" id="PF17676">
    <property type="entry name" value="Peptidase_S66C"/>
    <property type="match status" value="1"/>
</dbReference>
<dbReference type="InterPro" id="IPR006311">
    <property type="entry name" value="TAT_signal"/>
</dbReference>
<dbReference type="AlphaFoldDB" id="A0A2K8YSJ0"/>
<gene>
    <name evidence="9" type="ORF">CWM47_01465</name>
</gene>
<evidence type="ECO:0000259" key="7">
    <source>
        <dbReference type="Pfam" id="PF02016"/>
    </source>
</evidence>
<dbReference type="InterPro" id="IPR003507">
    <property type="entry name" value="S66_fam"/>
</dbReference>
<evidence type="ECO:0000313" key="10">
    <source>
        <dbReference type="Proteomes" id="UP000232883"/>
    </source>
</evidence>
<protein>
    <submittedName>
        <fullName evidence="9">LD-carboxypeptidase</fullName>
    </submittedName>
</protein>
<dbReference type="SUPFAM" id="SSF141986">
    <property type="entry name" value="LD-carboxypeptidase A C-terminal domain-like"/>
    <property type="match status" value="1"/>
</dbReference>
<dbReference type="SUPFAM" id="SSF52317">
    <property type="entry name" value="Class I glutamine amidotransferase-like"/>
    <property type="match status" value="1"/>
</dbReference>
<dbReference type="GO" id="GO:0006508">
    <property type="term" value="P:proteolysis"/>
    <property type="evidence" value="ECO:0007669"/>
    <property type="project" value="UniProtKB-KW"/>
</dbReference>
<keyword evidence="5" id="KW-0720">Serine protease</keyword>
<dbReference type="InterPro" id="IPR029062">
    <property type="entry name" value="Class_I_gatase-like"/>
</dbReference>
<proteinExistence type="inferred from homology"/>
<accession>A0A2K8YSJ0</accession>
<dbReference type="EMBL" id="CP025096">
    <property type="protein sequence ID" value="AUD00602.1"/>
    <property type="molecule type" value="Genomic_DNA"/>
</dbReference>
<dbReference type="Gene3D" id="3.40.50.10740">
    <property type="entry name" value="Class I glutamine amidotransferase-like"/>
    <property type="match status" value="1"/>
</dbReference>
<evidence type="ECO:0000256" key="5">
    <source>
        <dbReference type="ARBA" id="ARBA00022825"/>
    </source>
</evidence>
<keyword evidence="2 9" id="KW-0121">Carboxypeptidase</keyword>
<dbReference type="InterPro" id="IPR040921">
    <property type="entry name" value="Peptidase_S66C"/>
</dbReference>
<dbReference type="PANTHER" id="PTHR30237:SF2">
    <property type="entry name" value="MUREIN TETRAPEPTIDE CARBOXYPEPTIDASE"/>
    <property type="match status" value="1"/>
</dbReference>
<organism evidence="9 10">
    <name type="scientific">Spirosoma pollinicola</name>
    <dbReference type="NCBI Taxonomy" id="2057025"/>
    <lineage>
        <taxon>Bacteria</taxon>
        <taxon>Pseudomonadati</taxon>
        <taxon>Bacteroidota</taxon>
        <taxon>Cytophagia</taxon>
        <taxon>Cytophagales</taxon>
        <taxon>Cytophagaceae</taxon>
        <taxon>Spirosoma</taxon>
    </lineage>
</organism>
<dbReference type="KEGG" id="spir:CWM47_01465"/>
<dbReference type="PROSITE" id="PS51318">
    <property type="entry name" value="TAT"/>
    <property type="match status" value="1"/>
</dbReference>
<evidence type="ECO:0000256" key="6">
    <source>
        <dbReference type="PIRSR" id="PIRSR028757-1"/>
    </source>
</evidence>
<keyword evidence="10" id="KW-1185">Reference proteome</keyword>